<dbReference type="EMBL" id="VANP01000021">
    <property type="protein sequence ID" value="TLP51893.1"/>
    <property type="molecule type" value="Genomic_DNA"/>
</dbReference>
<evidence type="ECO:0008006" key="5">
    <source>
        <dbReference type="Google" id="ProtNLM"/>
    </source>
</evidence>
<protein>
    <recommendedName>
        <fullName evidence="5">DUF320 domain-containing protein</fullName>
    </recommendedName>
</protein>
<organism evidence="3 4">
    <name type="scientific">Microbispora triticiradicis</name>
    <dbReference type="NCBI Taxonomy" id="2200763"/>
    <lineage>
        <taxon>Bacteria</taxon>
        <taxon>Bacillati</taxon>
        <taxon>Actinomycetota</taxon>
        <taxon>Actinomycetes</taxon>
        <taxon>Streptosporangiales</taxon>
        <taxon>Streptosporangiaceae</taxon>
        <taxon>Microbispora</taxon>
    </lineage>
</organism>
<dbReference type="Proteomes" id="UP000309033">
    <property type="component" value="Unassembled WGS sequence"/>
</dbReference>
<evidence type="ECO:0000313" key="4">
    <source>
        <dbReference type="Proteomes" id="UP000309033"/>
    </source>
</evidence>
<keyword evidence="4" id="KW-1185">Reference proteome</keyword>
<name>A0A5R8YIW2_9ACTN</name>
<sequence>MTHRRGGAFLTGRVAGLLVAGASASTAFITGVAPMGAAADNGHGRAERNVVRAPGGEQPGNAQGDRSVTGGSTRNHGYQHTSANTSGGSSNVQNALCRRARVCNITQHVTIAGPRVTVTARPSPPAKPAVRPAPVPTVTVTVTVTPAPTPAPLPASPAVPATPAPCPYPRPLLGDDGRGGAGVLGGLLSLSLLGGGTTCPG</sequence>
<feature type="signal peptide" evidence="2">
    <location>
        <begin position="1"/>
        <end position="27"/>
    </location>
</feature>
<evidence type="ECO:0000313" key="3">
    <source>
        <dbReference type="EMBL" id="TLP51893.1"/>
    </source>
</evidence>
<accession>A0A5R8YIW2</accession>
<gene>
    <name evidence="3" type="ORF">FED44_33110</name>
</gene>
<feature type="region of interest" description="Disordered" evidence="1">
    <location>
        <begin position="50"/>
        <end position="90"/>
    </location>
</feature>
<reference evidence="3" key="1">
    <citation type="submission" date="2019-05" db="EMBL/GenBank/DDBJ databases">
        <title>Isolation, diversity and antifungal activity of Actinobacteria from wheat.</title>
        <authorList>
            <person name="Yu B."/>
        </authorList>
    </citation>
    <scope>NUCLEOTIDE SEQUENCE [LARGE SCALE GENOMIC DNA]</scope>
    <source>
        <strain evidence="3">NEAU-HEGS1-5</strain>
    </source>
</reference>
<comment type="caution">
    <text evidence="3">The sequence shown here is derived from an EMBL/GenBank/DDBJ whole genome shotgun (WGS) entry which is preliminary data.</text>
</comment>
<proteinExistence type="predicted"/>
<dbReference type="OrthoDB" id="3542998at2"/>
<evidence type="ECO:0000256" key="2">
    <source>
        <dbReference type="SAM" id="SignalP"/>
    </source>
</evidence>
<keyword evidence="2" id="KW-0732">Signal</keyword>
<evidence type="ECO:0000256" key="1">
    <source>
        <dbReference type="SAM" id="MobiDB-lite"/>
    </source>
</evidence>
<feature type="chain" id="PRO_5038906451" description="DUF320 domain-containing protein" evidence="2">
    <location>
        <begin position="28"/>
        <end position="201"/>
    </location>
</feature>
<feature type="compositionally biased region" description="Polar residues" evidence="1">
    <location>
        <begin position="60"/>
        <end position="90"/>
    </location>
</feature>
<dbReference type="AlphaFoldDB" id="A0A5R8YIW2"/>